<comment type="caution">
    <text evidence="2">The sequence shown here is derived from an EMBL/GenBank/DDBJ whole genome shotgun (WGS) entry which is preliminary data.</text>
</comment>
<evidence type="ECO:0000256" key="1">
    <source>
        <dbReference type="SAM" id="SignalP"/>
    </source>
</evidence>
<dbReference type="Proteomes" id="UP000197446">
    <property type="component" value="Unassembled WGS sequence"/>
</dbReference>
<reference evidence="2 3" key="1">
    <citation type="journal article" date="2007" name="Int. J. Syst. Evol. Microbiol.">
        <title>Description of Pelomonas aquatica sp. nov. and Pelomonas puraquae sp. nov., isolated from industrial and haemodialysis water.</title>
        <authorList>
            <person name="Gomila M."/>
            <person name="Bowien B."/>
            <person name="Falsen E."/>
            <person name="Moore E.R."/>
            <person name="Lalucat J."/>
        </authorList>
    </citation>
    <scope>NUCLEOTIDE SEQUENCE [LARGE SCALE GENOMIC DNA]</scope>
    <source>
        <strain evidence="2 3">CCUG 52769</strain>
    </source>
</reference>
<evidence type="ECO:0000313" key="3">
    <source>
        <dbReference type="Proteomes" id="UP000197446"/>
    </source>
</evidence>
<evidence type="ECO:0008006" key="4">
    <source>
        <dbReference type="Google" id="ProtNLM"/>
    </source>
</evidence>
<organism evidence="2 3">
    <name type="scientific">Roseateles puraquae</name>
    <dbReference type="NCBI Taxonomy" id="431059"/>
    <lineage>
        <taxon>Bacteria</taxon>
        <taxon>Pseudomonadati</taxon>
        <taxon>Pseudomonadota</taxon>
        <taxon>Betaproteobacteria</taxon>
        <taxon>Burkholderiales</taxon>
        <taxon>Sphaerotilaceae</taxon>
        <taxon>Roseateles</taxon>
    </lineage>
</organism>
<dbReference type="EMBL" id="NISI01000001">
    <property type="protein sequence ID" value="OWR05151.1"/>
    <property type="molecule type" value="Genomic_DNA"/>
</dbReference>
<accession>A0A254NB05</accession>
<feature type="chain" id="PRO_5012738905" description="PEP-CTERM protein-sorting domain-containing protein" evidence="1">
    <location>
        <begin position="27"/>
        <end position="267"/>
    </location>
</feature>
<keyword evidence="3" id="KW-1185">Reference proteome</keyword>
<protein>
    <recommendedName>
        <fullName evidence="4">PEP-CTERM protein-sorting domain-containing protein</fullName>
    </recommendedName>
</protein>
<feature type="signal peptide" evidence="1">
    <location>
        <begin position="1"/>
        <end position="26"/>
    </location>
</feature>
<gene>
    <name evidence="2" type="ORF">CDO81_01335</name>
</gene>
<dbReference type="NCBIfam" id="TIGR02595">
    <property type="entry name" value="PEP_CTERM"/>
    <property type="match status" value="1"/>
</dbReference>
<dbReference type="AlphaFoldDB" id="A0A254NB05"/>
<sequence>MIMTRIQCALRLLAALLLSASLCARAELTFDYRVSVYWVSFADLSFSNANARYDVHVDVSGQDGDQFTGYRPSVRTGQVGFSWTPGTYSGTSDAFLTLSHLVDPGSSGAAVGDLALSGGTRGAYDFGYDTPAADLGSSFLQTGTASGHRVLDFRGGGNGLLDAGNLFVLVVFAQGDWTGANASQLQLLGINPAFNVTDNFSTYNAALDATIFTASALSDGSATFGPDLQFRLLGEALPVPEPQPVALLGAGLLAMLVISRRRVRARR</sequence>
<keyword evidence="1" id="KW-0732">Signal</keyword>
<evidence type="ECO:0000313" key="2">
    <source>
        <dbReference type="EMBL" id="OWR05151.1"/>
    </source>
</evidence>
<dbReference type="InterPro" id="IPR013424">
    <property type="entry name" value="Ice-binding_C"/>
</dbReference>
<proteinExistence type="predicted"/>
<name>A0A254NB05_9BURK</name>